<proteinExistence type="predicted"/>
<evidence type="ECO:0000256" key="1">
    <source>
        <dbReference type="SAM" id="Phobius"/>
    </source>
</evidence>
<sequence>MDKENKYLIKPFKVGECSIDEYESNEIVIIDIISRERLLYCEPGCYLVSTPLLLSLKENNVVDLNVIPHEELNIKFSALHNMENPNKTIPRWHRIIPFGRDLNDKREKEIYLNERDELIINERIKNILMEHKEKLKRTKIYEYSDFDVDDFVKENDPKPVFKKEKNEIAKGIAIFALVMGLVAYWFFNN</sequence>
<dbReference type="GeneID" id="57347836"/>
<dbReference type="EMBL" id="JABWPM010000041">
    <property type="protein sequence ID" value="NUY99091.1"/>
    <property type="molecule type" value="Genomic_DNA"/>
</dbReference>
<evidence type="ECO:0000313" key="2">
    <source>
        <dbReference type="EMBL" id="NUY99091.1"/>
    </source>
</evidence>
<feature type="transmembrane region" description="Helical" evidence="1">
    <location>
        <begin position="168"/>
        <end position="187"/>
    </location>
</feature>
<keyword evidence="1" id="KW-0812">Transmembrane</keyword>
<organism evidence="2 3">
    <name type="scientific">Pantoea brenneri</name>
    <dbReference type="NCBI Taxonomy" id="472694"/>
    <lineage>
        <taxon>Bacteria</taxon>
        <taxon>Pseudomonadati</taxon>
        <taxon>Pseudomonadota</taxon>
        <taxon>Gammaproteobacteria</taxon>
        <taxon>Enterobacterales</taxon>
        <taxon>Erwiniaceae</taxon>
        <taxon>Pantoea</taxon>
    </lineage>
</organism>
<keyword evidence="1" id="KW-1133">Transmembrane helix</keyword>
<dbReference type="RefSeq" id="WP_069729785.1">
    <property type="nucleotide sequence ID" value="NZ_JABWPE010000041.1"/>
</dbReference>
<dbReference type="AlphaFoldDB" id="A0A7Y6TU80"/>
<comment type="caution">
    <text evidence="2">The sequence shown here is derived from an EMBL/GenBank/DDBJ whole genome shotgun (WGS) entry which is preliminary data.</text>
</comment>
<dbReference type="Proteomes" id="UP000566985">
    <property type="component" value="Unassembled WGS sequence"/>
</dbReference>
<keyword evidence="1" id="KW-0472">Membrane</keyword>
<protein>
    <submittedName>
        <fullName evidence="2">Uncharacterized protein</fullName>
    </submittedName>
</protein>
<evidence type="ECO:0000313" key="3">
    <source>
        <dbReference type="Proteomes" id="UP000566985"/>
    </source>
</evidence>
<gene>
    <name evidence="2" type="ORF">HU668_21875</name>
</gene>
<reference evidence="2 3" key="1">
    <citation type="submission" date="2020-05" db="EMBL/GenBank/DDBJ databases">
        <title>Whole Genome Sequences of Enterobacteriales Associated with the International Space Station.</title>
        <authorList>
            <person name="Bharadwaj A."/>
            <person name="Daudu R."/>
            <person name="Singh N."/>
            <person name="Wood J."/>
            <person name="Debieu M."/>
            <person name="Mason C."/>
            <person name="Wang C."/>
            <person name="Venkateswaran K."/>
        </authorList>
    </citation>
    <scope>NUCLEOTIDE SEQUENCE [LARGE SCALE GENOMIC DNA]</scope>
    <source>
        <strain evidence="2 3">IF5SW-B1</strain>
    </source>
</reference>
<name>A0A7Y6TU80_9GAMM</name>
<accession>A0A7Y6TU80</accession>